<feature type="transmembrane region" description="Helical" evidence="5">
    <location>
        <begin position="7"/>
        <end position="29"/>
    </location>
</feature>
<dbReference type="Proteomes" id="UP001652625">
    <property type="component" value="Chromosome 14"/>
</dbReference>
<keyword evidence="6" id="KW-1185">Reference proteome</keyword>
<evidence type="ECO:0000256" key="3">
    <source>
        <dbReference type="ARBA" id="ARBA00022989"/>
    </source>
</evidence>
<dbReference type="PANTHER" id="PTHR10671">
    <property type="entry name" value="EPITHELIAL MEMBRANE PROTEIN-RELATED"/>
    <property type="match status" value="1"/>
</dbReference>
<evidence type="ECO:0000256" key="4">
    <source>
        <dbReference type="ARBA" id="ARBA00023136"/>
    </source>
</evidence>
<organism evidence="6 7">
    <name type="scientific">Hydra vulgaris</name>
    <name type="common">Hydra</name>
    <name type="synonym">Hydra attenuata</name>
    <dbReference type="NCBI Taxonomy" id="6087"/>
    <lineage>
        <taxon>Eukaryota</taxon>
        <taxon>Metazoa</taxon>
        <taxon>Cnidaria</taxon>
        <taxon>Hydrozoa</taxon>
        <taxon>Hydroidolina</taxon>
        <taxon>Anthoathecata</taxon>
        <taxon>Aplanulata</taxon>
        <taxon>Hydridae</taxon>
        <taxon>Hydra</taxon>
    </lineage>
</organism>
<feature type="transmembrane region" description="Helical" evidence="5">
    <location>
        <begin position="65"/>
        <end position="85"/>
    </location>
</feature>
<proteinExistence type="predicted"/>
<accession>A0ABM4DFL2</accession>
<evidence type="ECO:0000256" key="2">
    <source>
        <dbReference type="ARBA" id="ARBA00022692"/>
    </source>
</evidence>
<protein>
    <submittedName>
        <fullName evidence="7">Epithelial membrane protein 1-like</fullName>
    </submittedName>
</protein>
<keyword evidence="4 5" id="KW-0472">Membrane</keyword>
<dbReference type="RefSeq" id="XP_065673214.1">
    <property type="nucleotide sequence ID" value="XM_065817142.1"/>
</dbReference>
<evidence type="ECO:0000313" key="6">
    <source>
        <dbReference type="Proteomes" id="UP001652625"/>
    </source>
</evidence>
<reference evidence="7" key="1">
    <citation type="submission" date="2025-08" db="UniProtKB">
        <authorList>
            <consortium name="RefSeq"/>
        </authorList>
    </citation>
    <scope>IDENTIFICATION</scope>
</reference>
<keyword evidence="3 5" id="KW-1133">Transmembrane helix</keyword>
<dbReference type="Gene3D" id="1.20.140.150">
    <property type="match status" value="1"/>
</dbReference>
<dbReference type="InterPro" id="IPR050579">
    <property type="entry name" value="PMP-22/EMP/MP20-like"/>
</dbReference>
<keyword evidence="2 5" id="KW-0812">Transmembrane</keyword>
<evidence type="ECO:0000256" key="5">
    <source>
        <dbReference type="SAM" id="Phobius"/>
    </source>
</evidence>
<dbReference type="Pfam" id="PF00822">
    <property type="entry name" value="PMP22_Claudin"/>
    <property type="match status" value="1"/>
</dbReference>
<dbReference type="GeneID" id="136090458"/>
<gene>
    <name evidence="7" type="primary">LOC136090458</name>
</gene>
<comment type="subcellular location">
    <subcellularLocation>
        <location evidence="1">Membrane</location>
        <topology evidence="1">Multi-pass membrane protein</topology>
    </subcellularLocation>
</comment>
<dbReference type="PANTHER" id="PTHR10671:SF108">
    <property type="entry name" value="CLAUDIN FAMILY PROTEIN-RELATED"/>
    <property type="match status" value="1"/>
</dbReference>
<name>A0ABM4DFL2_HYDVU</name>
<evidence type="ECO:0000313" key="7">
    <source>
        <dbReference type="RefSeq" id="XP_065673214.1"/>
    </source>
</evidence>
<sequence length="160" mass="17802">MELKNIILCVLNCVGIGFAIYSTAGNYWLSDSSRFINSGIWVSCAYESCSYMTDDAWDTINVTRIFMIIGCVSYFVAFILCCLIYAKKIKNHKISGALLCATAIFLGIGLSVYSNTAYEKFINSAFYGLSYVFGWCSFAISIISAIICFAMKVETENMKI</sequence>
<dbReference type="InterPro" id="IPR004031">
    <property type="entry name" value="PMP22/EMP/MP20/Claudin"/>
</dbReference>
<evidence type="ECO:0000256" key="1">
    <source>
        <dbReference type="ARBA" id="ARBA00004141"/>
    </source>
</evidence>
<feature type="transmembrane region" description="Helical" evidence="5">
    <location>
        <begin position="126"/>
        <end position="150"/>
    </location>
</feature>
<feature type="transmembrane region" description="Helical" evidence="5">
    <location>
        <begin position="97"/>
        <end position="114"/>
    </location>
</feature>